<dbReference type="PANTHER" id="PTHR46148:SF44">
    <property type="entry name" value="GAG-POL POLYPROTEIN"/>
    <property type="match status" value="1"/>
</dbReference>
<keyword evidence="1" id="KW-0808">Transferase</keyword>
<proteinExistence type="predicted"/>
<keyword evidence="1" id="KW-0675">Receptor</keyword>
<accession>A0A5B6UZP8</accession>
<comment type="caution">
    <text evidence="1">The sequence shown here is derived from an EMBL/GenBank/DDBJ whole genome shotgun (WGS) entry which is preliminary data.</text>
</comment>
<dbReference type="EMBL" id="SMMG02000009">
    <property type="protein sequence ID" value="KAA3461165.1"/>
    <property type="molecule type" value="Genomic_DNA"/>
</dbReference>
<keyword evidence="2" id="KW-1185">Reference proteome</keyword>
<sequence>MGKEDSAKVDERDFSLSKNRRRKDEHKWFRHYRLTKGNRKEKGKNGYLVFGFFQRKSKDGSAKYKVCRKEKKESQSGLDLAQNEKWRELPKLAENLEPRSSLLPVASPPLYLSSTTLPPYQVDKGFMLWSQGKLSPMDIALFESIKCVGLRAYYLALPLEQLNLCVIIVESIEIQPNFSFKEEPIEFLAQEVDELQNKYVALGNVLW</sequence>
<evidence type="ECO:0000313" key="2">
    <source>
        <dbReference type="Proteomes" id="UP000325315"/>
    </source>
</evidence>
<dbReference type="PANTHER" id="PTHR46148">
    <property type="entry name" value="CHROMO DOMAIN-CONTAINING PROTEIN"/>
    <property type="match status" value="1"/>
</dbReference>
<reference evidence="2" key="1">
    <citation type="journal article" date="2019" name="Plant Biotechnol. J.">
        <title>Genome sequencing of the Australian wild diploid species Gossypium australe highlights disease resistance and delayed gland morphogenesis.</title>
        <authorList>
            <person name="Cai Y."/>
            <person name="Cai X."/>
            <person name="Wang Q."/>
            <person name="Wang P."/>
            <person name="Zhang Y."/>
            <person name="Cai C."/>
            <person name="Xu Y."/>
            <person name="Wang K."/>
            <person name="Zhou Z."/>
            <person name="Wang C."/>
            <person name="Geng S."/>
            <person name="Li B."/>
            <person name="Dong Q."/>
            <person name="Hou Y."/>
            <person name="Wang H."/>
            <person name="Ai P."/>
            <person name="Liu Z."/>
            <person name="Yi F."/>
            <person name="Sun M."/>
            <person name="An G."/>
            <person name="Cheng J."/>
            <person name="Zhang Y."/>
            <person name="Shi Q."/>
            <person name="Xie Y."/>
            <person name="Shi X."/>
            <person name="Chang Y."/>
            <person name="Huang F."/>
            <person name="Chen Y."/>
            <person name="Hong S."/>
            <person name="Mi L."/>
            <person name="Sun Q."/>
            <person name="Zhang L."/>
            <person name="Zhou B."/>
            <person name="Peng R."/>
            <person name="Zhang X."/>
            <person name="Liu F."/>
        </authorList>
    </citation>
    <scope>NUCLEOTIDE SEQUENCE [LARGE SCALE GENOMIC DNA]</scope>
    <source>
        <strain evidence="2">cv. PA1801</strain>
    </source>
</reference>
<keyword evidence="1" id="KW-0418">Kinase</keyword>
<protein>
    <submittedName>
        <fullName evidence="1">Receptor-like protein kinase</fullName>
    </submittedName>
</protein>
<evidence type="ECO:0000313" key="1">
    <source>
        <dbReference type="EMBL" id="KAA3461165.1"/>
    </source>
</evidence>
<dbReference type="Proteomes" id="UP000325315">
    <property type="component" value="Unassembled WGS sequence"/>
</dbReference>
<dbReference type="AlphaFoldDB" id="A0A5B6UZP8"/>
<dbReference type="GO" id="GO:0016301">
    <property type="term" value="F:kinase activity"/>
    <property type="evidence" value="ECO:0007669"/>
    <property type="project" value="UniProtKB-KW"/>
</dbReference>
<gene>
    <name evidence="1" type="ORF">EPI10_027760</name>
</gene>
<name>A0A5B6UZP8_9ROSI</name>
<organism evidence="1 2">
    <name type="scientific">Gossypium australe</name>
    <dbReference type="NCBI Taxonomy" id="47621"/>
    <lineage>
        <taxon>Eukaryota</taxon>
        <taxon>Viridiplantae</taxon>
        <taxon>Streptophyta</taxon>
        <taxon>Embryophyta</taxon>
        <taxon>Tracheophyta</taxon>
        <taxon>Spermatophyta</taxon>
        <taxon>Magnoliopsida</taxon>
        <taxon>eudicotyledons</taxon>
        <taxon>Gunneridae</taxon>
        <taxon>Pentapetalae</taxon>
        <taxon>rosids</taxon>
        <taxon>malvids</taxon>
        <taxon>Malvales</taxon>
        <taxon>Malvaceae</taxon>
        <taxon>Malvoideae</taxon>
        <taxon>Gossypium</taxon>
    </lineage>
</organism>